<dbReference type="PANTHER" id="PTHR33121">
    <property type="entry name" value="CYCLIC DI-GMP PHOSPHODIESTERASE PDEF"/>
    <property type="match status" value="1"/>
</dbReference>
<comment type="caution">
    <text evidence="3">The sequence shown here is derived from an EMBL/GenBank/DDBJ whole genome shotgun (WGS) entry which is preliminary data.</text>
</comment>
<dbReference type="Gene3D" id="3.20.20.450">
    <property type="entry name" value="EAL domain"/>
    <property type="match status" value="1"/>
</dbReference>
<evidence type="ECO:0000313" key="4">
    <source>
        <dbReference type="Proteomes" id="UP000730739"/>
    </source>
</evidence>
<sequence length="104" mass="11227">MEADVAHRGRTERDGLGSAPGAVNLSAKEFQSHDLPGLAAEILKESGCLSEWIEIEITGSLLLNEKDMTLKTRSELRAMGISIAKDDFGTGYSALSYLALFPIE</sequence>
<accession>A0ABS4QTA5</accession>
<feature type="region of interest" description="Disordered" evidence="1">
    <location>
        <begin position="1"/>
        <end position="20"/>
    </location>
</feature>
<evidence type="ECO:0000259" key="2">
    <source>
        <dbReference type="PROSITE" id="PS50883"/>
    </source>
</evidence>
<dbReference type="CDD" id="cd01948">
    <property type="entry name" value="EAL"/>
    <property type="match status" value="1"/>
</dbReference>
<dbReference type="SUPFAM" id="SSF141868">
    <property type="entry name" value="EAL domain-like"/>
    <property type="match status" value="1"/>
</dbReference>
<proteinExistence type="predicted"/>
<reference evidence="3 4" key="1">
    <citation type="submission" date="2021-03" db="EMBL/GenBank/DDBJ databases">
        <title>Genomic Encyclopedia of Type Strains, Phase IV (KMG-IV): sequencing the most valuable type-strain genomes for metagenomic binning, comparative biology and taxonomic classification.</title>
        <authorList>
            <person name="Goeker M."/>
        </authorList>
    </citation>
    <scope>NUCLEOTIDE SEQUENCE [LARGE SCALE GENOMIC DNA]</scope>
    <source>
        <strain evidence="3 4">DSM 13372</strain>
    </source>
</reference>
<dbReference type="RefSeq" id="WP_408022004.1">
    <property type="nucleotide sequence ID" value="NZ_JAGILA010000001.1"/>
</dbReference>
<feature type="domain" description="EAL" evidence="2">
    <location>
        <begin position="1"/>
        <end position="104"/>
    </location>
</feature>
<dbReference type="InterPro" id="IPR035919">
    <property type="entry name" value="EAL_sf"/>
</dbReference>
<gene>
    <name evidence="3" type="ORF">J2Z31_000375</name>
</gene>
<evidence type="ECO:0000256" key="1">
    <source>
        <dbReference type="SAM" id="MobiDB-lite"/>
    </source>
</evidence>
<dbReference type="PANTHER" id="PTHR33121:SF71">
    <property type="entry name" value="OXYGEN SENSOR PROTEIN DOSP"/>
    <property type="match status" value="1"/>
</dbReference>
<protein>
    <submittedName>
        <fullName evidence="3">EAL domain-containing protein (Putative c-di-GMP-specific phosphodiesterase class I)</fullName>
    </submittedName>
</protein>
<name>A0ABS4QTA5_9HYPH</name>
<evidence type="ECO:0000313" key="3">
    <source>
        <dbReference type="EMBL" id="MBP2233885.1"/>
    </source>
</evidence>
<dbReference type="Proteomes" id="UP000730739">
    <property type="component" value="Unassembled WGS sequence"/>
</dbReference>
<dbReference type="PROSITE" id="PS50883">
    <property type="entry name" value="EAL"/>
    <property type="match status" value="1"/>
</dbReference>
<dbReference type="InterPro" id="IPR050706">
    <property type="entry name" value="Cyclic-di-GMP_PDE-like"/>
</dbReference>
<feature type="compositionally biased region" description="Basic and acidic residues" evidence="1">
    <location>
        <begin position="1"/>
        <end position="15"/>
    </location>
</feature>
<dbReference type="InterPro" id="IPR001633">
    <property type="entry name" value="EAL_dom"/>
</dbReference>
<organism evidence="3 4">
    <name type="scientific">Sinorhizobium kostiense</name>
    <dbReference type="NCBI Taxonomy" id="76747"/>
    <lineage>
        <taxon>Bacteria</taxon>
        <taxon>Pseudomonadati</taxon>
        <taxon>Pseudomonadota</taxon>
        <taxon>Alphaproteobacteria</taxon>
        <taxon>Hyphomicrobiales</taxon>
        <taxon>Rhizobiaceae</taxon>
        <taxon>Sinorhizobium/Ensifer group</taxon>
        <taxon>Sinorhizobium</taxon>
    </lineage>
</organism>
<dbReference type="Pfam" id="PF00563">
    <property type="entry name" value="EAL"/>
    <property type="match status" value="1"/>
</dbReference>
<dbReference type="EMBL" id="JAGILA010000001">
    <property type="protein sequence ID" value="MBP2233885.1"/>
    <property type="molecule type" value="Genomic_DNA"/>
</dbReference>
<keyword evidence="4" id="KW-1185">Reference proteome</keyword>